<evidence type="ECO:0000256" key="1">
    <source>
        <dbReference type="SAM" id="MobiDB-lite"/>
    </source>
</evidence>
<feature type="signal peptide" evidence="2">
    <location>
        <begin position="1"/>
        <end position="27"/>
    </location>
</feature>
<evidence type="ECO:0000256" key="2">
    <source>
        <dbReference type="SAM" id="SignalP"/>
    </source>
</evidence>
<dbReference type="EMBL" id="JAEDXU010000006">
    <property type="protein sequence ID" value="MBP1047137.1"/>
    <property type="molecule type" value="Genomic_DNA"/>
</dbReference>
<evidence type="ECO:0000313" key="3">
    <source>
        <dbReference type="EMBL" id="MBP1047137.1"/>
    </source>
</evidence>
<proteinExistence type="predicted"/>
<reference evidence="3 4" key="1">
    <citation type="submission" date="2020-12" db="EMBL/GenBank/DDBJ databases">
        <title>Vagococcus allomyrinae sp. nov. and Enterococcus lavae sp. nov., isolated from the larvae of Allomyrina dichotoma.</title>
        <authorList>
            <person name="Lee S.D."/>
        </authorList>
    </citation>
    <scope>NUCLEOTIDE SEQUENCE [LARGE SCALE GENOMIC DNA]</scope>
    <source>
        <strain evidence="3 4">BWM-S5</strain>
    </source>
</reference>
<name>A0ABS4CMF1_9ENTE</name>
<feature type="region of interest" description="Disordered" evidence="1">
    <location>
        <begin position="446"/>
        <end position="485"/>
    </location>
</feature>
<organism evidence="3 4">
    <name type="scientific">Enterococcus larvae</name>
    <dbReference type="NCBI Taxonomy" id="2794352"/>
    <lineage>
        <taxon>Bacteria</taxon>
        <taxon>Bacillati</taxon>
        <taxon>Bacillota</taxon>
        <taxon>Bacilli</taxon>
        <taxon>Lactobacillales</taxon>
        <taxon>Enterococcaceae</taxon>
        <taxon>Enterococcus</taxon>
    </lineage>
</organism>
<evidence type="ECO:0000313" key="4">
    <source>
        <dbReference type="Proteomes" id="UP000673375"/>
    </source>
</evidence>
<protein>
    <submittedName>
        <fullName evidence="3">Uncharacterized protein</fullName>
    </submittedName>
</protein>
<dbReference type="Gene3D" id="2.60.40.740">
    <property type="match status" value="1"/>
</dbReference>
<accession>A0ABS4CMF1</accession>
<feature type="chain" id="PRO_5046385680" evidence="2">
    <location>
        <begin position="28"/>
        <end position="518"/>
    </location>
</feature>
<comment type="caution">
    <text evidence="3">The sequence shown here is derived from an EMBL/GenBank/DDBJ whole genome shotgun (WGS) entry which is preliminary data.</text>
</comment>
<gene>
    <name evidence="3" type="ORF">I6N96_12720</name>
</gene>
<dbReference type="RefSeq" id="WP_209557918.1">
    <property type="nucleotide sequence ID" value="NZ_JAEDXU010000006.1"/>
</dbReference>
<sequence length="518" mass="57768">MKRKTATKLVLFSAILGMGFLSETAEANILEAPGLIIPTSSDTVSSKYSFIAGFNEEKTETKIFGDGVWRELSDDGTLKSQGYSSKVAVFNPNQQADHESLKGKVGVLYTNVGIYDGKAIDLKVTLKDWSAPAEDHFYGNIMLGLDMISLNTQKYYNVDFDFEYFEHGTDTPADVSGFMTVNDLDDSQKFGMSQETSSNVSAVYVNANTNKISFKDRDGSFLFYDGTNTLVEPDNQDHTFTFTYSDSSKLSLSWGKLTASGEGSEDRKNQIIGDFFGYLAKKPVRTETLDPTKQGTDEDETLVEENTLSTATESWLYTITHQVPDEYEEFYYSSYAFKDTVLDVLDIAEESLIIMNELDEDVTNWFDITIQDNVIEYQAKPETLLKADFYNHYYRTMFSVRVKDGADVTPYLDEDGMLRLENQAFVSVNGEEKATNTTVTLFKDEIPVESSESTEPSESEPEISSTVESTLESKEAPVEIPDTSSGSNLEVIGISAMVSATVSLLFNIFGKKKVEDEK</sequence>
<dbReference type="Proteomes" id="UP000673375">
    <property type="component" value="Unassembled WGS sequence"/>
</dbReference>
<keyword evidence="2" id="KW-0732">Signal</keyword>
<keyword evidence="4" id="KW-1185">Reference proteome</keyword>